<evidence type="ECO:0000256" key="4">
    <source>
        <dbReference type="ARBA" id="ARBA00023239"/>
    </source>
</evidence>
<organism evidence="6 7">
    <name type="scientific">Opitutus terrae (strain DSM 11246 / JCM 15787 / PB90-1)</name>
    <dbReference type="NCBI Taxonomy" id="452637"/>
    <lineage>
        <taxon>Bacteria</taxon>
        <taxon>Pseudomonadati</taxon>
        <taxon>Verrucomicrobiota</taxon>
        <taxon>Opitutia</taxon>
        <taxon>Opitutales</taxon>
        <taxon>Opitutaceae</taxon>
        <taxon>Opitutus</taxon>
    </lineage>
</organism>
<dbReference type="EMBL" id="CP001032">
    <property type="protein sequence ID" value="ACB76401.1"/>
    <property type="molecule type" value="Genomic_DNA"/>
</dbReference>
<sequence>MSTRLTGGCLCGGTRYELTAVPFDVGDCHCVDCRRAAGAPFVTWGTVYRGDFRITQGEVRRVAHANRFRSFAACCGTPLVFEESSEPPAIDVTIASLDDPTPFAPERVIWLEDRLPWVVLDPALPQYRRSSRDG</sequence>
<dbReference type="SUPFAM" id="SSF51316">
    <property type="entry name" value="Mss4-like"/>
    <property type="match status" value="1"/>
</dbReference>
<dbReference type="InterPro" id="IPR011057">
    <property type="entry name" value="Mss4-like_sf"/>
</dbReference>
<dbReference type="Gene3D" id="3.90.1590.10">
    <property type="entry name" value="glutathione-dependent formaldehyde- activating enzyme (gfa)"/>
    <property type="match status" value="1"/>
</dbReference>
<dbReference type="GO" id="GO:0046872">
    <property type="term" value="F:metal ion binding"/>
    <property type="evidence" value="ECO:0007669"/>
    <property type="project" value="UniProtKB-KW"/>
</dbReference>
<proteinExistence type="inferred from homology"/>
<dbReference type="KEGG" id="ote:Oter_3121"/>
<protein>
    <submittedName>
        <fullName evidence="6">Glutathione-dependent formaldehyde-activating GFA</fullName>
    </submittedName>
</protein>
<dbReference type="AlphaFoldDB" id="B1ZZJ8"/>
<dbReference type="OrthoDB" id="4188830at2"/>
<reference evidence="6 7" key="1">
    <citation type="journal article" date="2011" name="J. Bacteriol.">
        <title>Genome sequence of the verrucomicrobium Opitutus terrae PB90-1, an abundant inhabitant of rice paddy soil ecosystems.</title>
        <authorList>
            <person name="van Passel M.W."/>
            <person name="Kant R."/>
            <person name="Palva A."/>
            <person name="Copeland A."/>
            <person name="Lucas S."/>
            <person name="Lapidus A."/>
            <person name="Glavina del Rio T."/>
            <person name="Pitluck S."/>
            <person name="Goltsman E."/>
            <person name="Clum A."/>
            <person name="Sun H."/>
            <person name="Schmutz J."/>
            <person name="Larimer F.W."/>
            <person name="Land M.L."/>
            <person name="Hauser L."/>
            <person name="Kyrpides N."/>
            <person name="Mikhailova N."/>
            <person name="Richardson P.P."/>
            <person name="Janssen P.H."/>
            <person name="de Vos W.M."/>
            <person name="Smidt H."/>
        </authorList>
    </citation>
    <scope>NUCLEOTIDE SEQUENCE [LARGE SCALE GENOMIC DNA]</scope>
    <source>
        <strain evidence="7">DSM 11246 / JCM 15787 / PB90-1</strain>
    </source>
</reference>
<evidence type="ECO:0000259" key="5">
    <source>
        <dbReference type="PROSITE" id="PS51891"/>
    </source>
</evidence>
<name>B1ZZJ8_OPITP</name>
<accession>B1ZZJ8</accession>
<dbReference type="HOGENOM" id="CLU_055491_4_0_0"/>
<dbReference type="InterPro" id="IPR006913">
    <property type="entry name" value="CENP-V/GFA"/>
</dbReference>
<keyword evidence="3" id="KW-0862">Zinc</keyword>
<keyword evidence="4" id="KW-0456">Lyase</keyword>
<dbReference type="RefSeq" id="WP_012375930.1">
    <property type="nucleotide sequence ID" value="NC_010571.1"/>
</dbReference>
<dbReference type="Proteomes" id="UP000007013">
    <property type="component" value="Chromosome"/>
</dbReference>
<keyword evidence="2" id="KW-0479">Metal-binding</keyword>
<comment type="similarity">
    <text evidence="1">Belongs to the Gfa family.</text>
</comment>
<evidence type="ECO:0000256" key="2">
    <source>
        <dbReference type="ARBA" id="ARBA00022723"/>
    </source>
</evidence>
<gene>
    <name evidence="6" type="ordered locus">Oter_3121</name>
</gene>
<dbReference type="PANTHER" id="PTHR33337:SF40">
    <property type="entry name" value="CENP-V_GFA DOMAIN-CONTAINING PROTEIN-RELATED"/>
    <property type="match status" value="1"/>
</dbReference>
<evidence type="ECO:0000313" key="7">
    <source>
        <dbReference type="Proteomes" id="UP000007013"/>
    </source>
</evidence>
<evidence type="ECO:0000313" key="6">
    <source>
        <dbReference type="EMBL" id="ACB76401.1"/>
    </source>
</evidence>
<evidence type="ECO:0000256" key="3">
    <source>
        <dbReference type="ARBA" id="ARBA00022833"/>
    </source>
</evidence>
<dbReference type="GO" id="GO:0016846">
    <property type="term" value="F:carbon-sulfur lyase activity"/>
    <property type="evidence" value="ECO:0007669"/>
    <property type="project" value="InterPro"/>
</dbReference>
<dbReference type="Pfam" id="PF04828">
    <property type="entry name" value="GFA"/>
    <property type="match status" value="1"/>
</dbReference>
<dbReference type="PROSITE" id="PS51891">
    <property type="entry name" value="CENP_V_GFA"/>
    <property type="match status" value="1"/>
</dbReference>
<dbReference type="eggNOG" id="COG3791">
    <property type="taxonomic scope" value="Bacteria"/>
</dbReference>
<keyword evidence="7" id="KW-1185">Reference proteome</keyword>
<dbReference type="PANTHER" id="PTHR33337">
    <property type="entry name" value="GFA DOMAIN-CONTAINING PROTEIN"/>
    <property type="match status" value="1"/>
</dbReference>
<evidence type="ECO:0000256" key="1">
    <source>
        <dbReference type="ARBA" id="ARBA00005495"/>
    </source>
</evidence>
<dbReference type="STRING" id="452637.Oter_3121"/>
<feature type="domain" description="CENP-V/GFA" evidence="5">
    <location>
        <begin position="5"/>
        <end position="118"/>
    </location>
</feature>